<dbReference type="Proteomes" id="UP000243499">
    <property type="component" value="Chromosome 6"/>
</dbReference>
<dbReference type="SMART" id="SM01057">
    <property type="entry name" value="Carb_anhydrase"/>
    <property type="match status" value="1"/>
</dbReference>
<dbReference type="InterPro" id="IPR036398">
    <property type="entry name" value="CA_dom_sf"/>
</dbReference>
<feature type="signal peptide" evidence="1">
    <location>
        <begin position="1"/>
        <end position="33"/>
    </location>
</feature>
<dbReference type="CDD" id="cd03124">
    <property type="entry name" value="alpha_CA_prokaryotic_like"/>
    <property type="match status" value="1"/>
</dbReference>
<name>A0A2T8IHC6_9POAL</name>
<dbReference type="InterPro" id="IPR041891">
    <property type="entry name" value="Alpha_CA_prokaryot-like"/>
</dbReference>
<dbReference type="GO" id="GO:0008270">
    <property type="term" value="F:zinc ion binding"/>
    <property type="evidence" value="ECO:0007669"/>
    <property type="project" value="InterPro"/>
</dbReference>
<keyword evidence="1" id="KW-0732">Signal</keyword>
<dbReference type="Gramene" id="PVH37062">
    <property type="protein sequence ID" value="PVH37062"/>
    <property type="gene ID" value="PAHAL_6G234000"/>
</dbReference>
<proteinExistence type="predicted"/>
<dbReference type="PANTHER" id="PTHR18952:SF253">
    <property type="entry name" value="OS08G0470200 PROTEIN"/>
    <property type="match status" value="1"/>
</dbReference>
<dbReference type="InterPro" id="IPR001148">
    <property type="entry name" value="CA_dom"/>
</dbReference>
<dbReference type="Pfam" id="PF00194">
    <property type="entry name" value="Carb_anhydrase"/>
    <property type="match status" value="1"/>
</dbReference>
<reference evidence="3" key="1">
    <citation type="submission" date="2018-04" db="EMBL/GenBank/DDBJ databases">
        <title>WGS assembly of Panicum hallii.</title>
        <authorList>
            <person name="Lovell J."/>
            <person name="Jenkins J."/>
            <person name="Lowry D."/>
            <person name="Mamidi S."/>
            <person name="Sreedasyam A."/>
            <person name="Weng X."/>
            <person name="Barry K."/>
            <person name="Bonette J."/>
            <person name="Campitelli B."/>
            <person name="Daum C."/>
            <person name="Gordon S."/>
            <person name="Gould B."/>
            <person name="Lipzen A."/>
            <person name="Macqueen A."/>
            <person name="Palacio-Mejia J."/>
            <person name="Plott C."/>
            <person name="Shakirov E."/>
            <person name="Shu S."/>
            <person name="Yoshinaga Y."/>
            <person name="Zane M."/>
            <person name="Rokhsar D."/>
            <person name="Grimwood J."/>
            <person name="Schmutz J."/>
            <person name="Juenger T."/>
        </authorList>
    </citation>
    <scope>NUCLEOTIDE SEQUENCE [LARGE SCALE GENOMIC DNA]</scope>
    <source>
        <strain evidence="3">FIL2</strain>
    </source>
</reference>
<gene>
    <name evidence="3" type="ORF">PAHAL_6G234000</name>
</gene>
<organism evidence="3">
    <name type="scientific">Panicum hallii</name>
    <dbReference type="NCBI Taxonomy" id="206008"/>
    <lineage>
        <taxon>Eukaryota</taxon>
        <taxon>Viridiplantae</taxon>
        <taxon>Streptophyta</taxon>
        <taxon>Embryophyta</taxon>
        <taxon>Tracheophyta</taxon>
        <taxon>Spermatophyta</taxon>
        <taxon>Magnoliopsida</taxon>
        <taxon>Liliopsida</taxon>
        <taxon>Poales</taxon>
        <taxon>Poaceae</taxon>
        <taxon>PACMAD clade</taxon>
        <taxon>Panicoideae</taxon>
        <taxon>Panicodae</taxon>
        <taxon>Paniceae</taxon>
        <taxon>Panicinae</taxon>
        <taxon>Panicum</taxon>
        <taxon>Panicum sect. Panicum</taxon>
    </lineage>
</organism>
<dbReference type="PROSITE" id="PS51318">
    <property type="entry name" value="TAT"/>
    <property type="match status" value="1"/>
</dbReference>
<dbReference type="EMBL" id="CM008051">
    <property type="protein sequence ID" value="PVH37062.1"/>
    <property type="molecule type" value="Genomic_DNA"/>
</dbReference>
<feature type="domain" description="Alpha-carbonic anhydrase" evidence="2">
    <location>
        <begin position="41"/>
        <end position="276"/>
    </location>
</feature>
<dbReference type="AlphaFoldDB" id="A0A2T8IHC6"/>
<dbReference type="InterPro" id="IPR023561">
    <property type="entry name" value="Carbonic_anhydrase_a-class"/>
</dbReference>
<dbReference type="Gene3D" id="3.10.200.10">
    <property type="entry name" value="Alpha carbonic anhydrase"/>
    <property type="match status" value="1"/>
</dbReference>
<sequence length="283" mass="31696">MGRRPSRRHPRGLAAAAAAVLLLISAAAPGARAQEEVEDEHEFSYDPRDAHGPAHWGAIKAEWANCSAGRMQSPIDLSHERVTLVRALGYLDHAYRAAGASIVNRGHDIMVRFRGDAGSLVVNGTAYRLRQLHWHSPTEHTVGGRRYDMELHLVHESAENKAAVVGVLYEVGDAPDPFLRALEPAIRRIADRQDKEEDVGAVDPRRARGRASVYYRYMGSLTTPPCTEGVIWTVVKRVRTVSKYQLELLREAVHDDMEKNARPLQAVNDRDISIFRPKPHKHY</sequence>
<evidence type="ECO:0000259" key="2">
    <source>
        <dbReference type="PROSITE" id="PS51144"/>
    </source>
</evidence>
<dbReference type="GO" id="GO:0006730">
    <property type="term" value="P:one-carbon metabolic process"/>
    <property type="evidence" value="ECO:0007669"/>
    <property type="project" value="TreeGrafter"/>
</dbReference>
<dbReference type="PROSITE" id="PS51144">
    <property type="entry name" value="ALPHA_CA_2"/>
    <property type="match status" value="1"/>
</dbReference>
<feature type="chain" id="PRO_5015415508" description="Alpha-carbonic anhydrase domain-containing protein" evidence="1">
    <location>
        <begin position="34"/>
        <end position="283"/>
    </location>
</feature>
<dbReference type="InterPro" id="IPR006311">
    <property type="entry name" value="TAT_signal"/>
</dbReference>
<dbReference type="GO" id="GO:0004089">
    <property type="term" value="F:carbonate dehydratase activity"/>
    <property type="evidence" value="ECO:0007669"/>
    <property type="project" value="InterPro"/>
</dbReference>
<accession>A0A2T8IHC6</accession>
<dbReference type="SUPFAM" id="SSF51069">
    <property type="entry name" value="Carbonic anhydrase"/>
    <property type="match status" value="1"/>
</dbReference>
<dbReference type="PANTHER" id="PTHR18952">
    <property type="entry name" value="CARBONIC ANHYDRASE"/>
    <property type="match status" value="1"/>
</dbReference>
<evidence type="ECO:0000313" key="3">
    <source>
        <dbReference type="EMBL" id="PVH37062.1"/>
    </source>
</evidence>
<evidence type="ECO:0000256" key="1">
    <source>
        <dbReference type="SAM" id="SignalP"/>
    </source>
</evidence>
<protein>
    <recommendedName>
        <fullName evidence="2">Alpha-carbonic anhydrase domain-containing protein</fullName>
    </recommendedName>
</protein>